<dbReference type="Gene3D" id="2.130.10.10">
    <property type="entry name" value="YVTN repeat-like/Quinoprotein amine dehydrogenase"/>
    <property type="match status" value="1"/>
</dbReference>
<evidence type="ECO:0000259" key="6">
    <source>
        <dbReference type="PROSITE" id="PS51783"/>
    </source>
</evidence>
<feature type="domain" description="BEACH-type PH" evidence="6">
    <location>
        <begin position="1962"/>
        <end position="2075"/>
    </location>
</feature>
<feature type="coiled-coil region" evidence="3">
    <location>
        <begin position="1868"/>
        <end position="1900"/>
    </location>
</feature>
<feature type="compositionally biased region" description="Basic and acidic residues" evidence="4">
    <location>
        <begin position="359"/>
        <end position="369"/>
    </location>
</feature>
<dbReference type="Gene3D" id="1.10.1540.10">
    <property type="entry name" value="BEACH domain"/>
    <property type="match status" value="1"/>
</dbReference>
<evidence type="ECO:0000256" key="4">
    <source>
        <dbReference type="SAM" id="MobiDB-lite"/>
    </source>
</evidence>
<dbReference type="InterPro" id="IPR023362">
    <property type="entry name" value="PH-BEACH_dom"/>
</dbReference>
<dbReference type="InterPro" id="IPR011993">
    <property type="entry name" value="PH-like_dom_sf"/>
</dbReference>
<dbReference type="EMBL" id="JAOAOG010000163">
    <property type="protein sequence ID" value="KAJ6244544.1"/>
    <property type="molecule type" value="Genomic_DNA"/>
</dbReference>
<evidence type="ECO:0000313" key="8">
    <source>
        <dbReference type="Proteomes" id="UP001150062"/>
    </source>
</evidence>
<protein>
    <submittedName>
        <fullName evidence="7">Beige/beach-related</fullName>
    </submittedName>
</protein>
<feature type="compositionally biased region" description="Low complexity" evidence="4">
    <location>
        <begin position="54"/>
        <end position="73"/>
    </location>
</feature>
<feature type="region of interest" description="Disordered" evidence="4">
    <location>
        <begin position="2355"/>
        <end position="2407"/>
    </location>
</feature>
<dbReference type="InterPro" id="IPR016024">
    <property type="entry name" value="ARM-type_fold"/>
</dbReference>
<dbReference type="Proteomes" id="UP001150062">
    <property type="component" value="Unassembled WGS sequence"/>
</dbReference>
<feature type="compositionally biased region" description="Basic and acidic residues" evidence="4">
    <location>
        <begin position="2382"/>
        <end position="2406"/>
    </location>
</feature>
<dbReference type="InterPro" id="IPR050865">
    <property type="entry name" value="BEACH_Domain"/>
</dbReference>
<dbReference type="InterPro" id="IPR013320">
    <property type="entry name" value="ConA-like_dom_sf"/>
</dbReference>
<organism evidence="7 8">
    <name type="scientific">Anaeramoeba flamelloides</name>
    <dbReference type="NCBI Taxonomy" id="1746091"/>
    <lineage>
        <taxon>Eukaryota</taxon>
        <taxon>Metamonada</taxon>
        <taxon>Anaeramoebidae</taxon>
        <taxon>Anaeramoeba</taxon>
    </lineage>
</organism>
<evidence type="ECO:0000313" key="7">
    <source>
        <dbReference type="EMBL" id="KAJ6244544.1"/>
    </source>
</evidence>
<dbReference type="SUPFAM" id="SSF50729">
    <property type="entry name" value="PH domain-like"/>
    <property type="match status" value="1"/>
</dbReference>
<feature type="repeat" description="WD" evidence="2">
    <location>
        <begin position="2589"/>
        <end position="2630"/>
    </location>
</feature>
<dbReference type="SUPFAM" id="SSF48371">
    <property type="entry name" value="ARM repeat"/>
    <property type="match status" value="2"/>
</dbReference>
<dbReference type="PROSITE" id="PS50082">
    <property type="entry name" value="WD_REPEATS_2"/>
    <property type="match status" value="1"/>
</dbReference>
<dbReference type="PROSITE" id="PS50294">
    <property type="entry name" value="WD_REPEATS_REGION"/>
    <property type="match status" value="1"/>
</dbReference>
<dbReference type="InterPro" id="IPR001680">
    <property type="entry name" value="WD40_rpt"/>
</dbReference>
<dbReference type="InterPro" id="IPR036372">
    <property type="entry name" value="BEACH_dom_sf"/>
</dbReference>
<feature type="coiled-coil region" evidence="3">
    <location>
        <begin position="2166"/>
        <end position="2199"/>
    </location>
</feature>
<proteinExistence type="predicted"/>
<evidence type="ECO:0000259" key="5">
    <source>
        <dbReference type="PROSITE" id="PS50197"/>
    </source>
</evidence>
<feature type="compositionally biased region" description="Basic residues" evidence="4">
    <location>
        <begin position="1238"/>
        <end position="1248"/>
    </location>
</feature>
<feature type="compositionally biased region" description="Basic and acidic residues" evidence="4">
    <location>
        <begin position="2355"/>
        <end position="2364"/>
    </location>
</feature>
<name>A0ABQ8YJ77_9EUKA</name>
<dbReference type="Pfam" id="PF14844">
    <property type="entry name" value="PH_BEACH"/>
    <property type="match status" value="1"/>
</dbReference>
<keyword evidence="8" id="KW-1185">Reference proteome</keyword>
<dbReference type="InterPro" id="IPR000409">
    <property type="entry name" value="BEACH_dom"/>
</dbReference>
<dbReference type="InterPro" id="IPR036322">
    <property type="entry name" value="WD40_repeat_dom_sf"/>
</dbReference>
<dbReference type="SUPFAM" id="SSF50978">
    <property type="entry name" value="WD40 repeat-like"/>
    <property type="match status" value="1"/>
</dbReference>
<evidence type="ECO:0000256" key="2">
    <source>
        <dbReference type="PROSITE-ProRule" id="PRU00221"/>
    </source>
</evidence>
<sequence>MLKTYRAFWRIIKKEKAIQKMFKMFFKLKPTVRESLLVAFQLFVEASIEEFSKDNINNNNNNKDSNSNKNRNSQQTEEMVGKDKDILEMISTFIGFMDHKNAPKGTNLVLFTHTNGMIQSRIEWGAFLKKGGILPIIISHLQLETSGRGNEKIVIQLLEFLSFFLPISEQNRKDFYKLGGYQQIHHRLLSDHLRWHSLNIFIQIVKVVEEKESLKIIKDLINLLKTTGEGNVLSIGVFKIRCTILTALSIMGKFNPIVKNQFNRNGGFTWIFKILNSLSSTIYKLSLPKKTEKKKKAKELESEKVGGNYEKEADDNRYKEEEKLALKEIYSQFDFFQSIDKNTKKKNKKTENDEDDENHDQKEIHDQEKHKSKRAKPETNLYRTYLFIDTMLRTISIMIDNNLENKKYIDQKLLDFNHLLFNPLMKLQLFKSKYLGLIFHSLIGLSAGCNWSKYPKYEIDYKFSNYSKVNQHLLSFPKSLILPTLVNRNNNQQKLEINKQKSIIQKTLIKNPISNLEIFTLNYQKNCLINNSINNNNNSKNGNKNNNNKNGMKNNRNNPVTTNLVYIQYPQVINLIMKIIKYLFDKTNNETNNNKKPKKDDEEKEKTKELNIKKEINLILQHLINLIKSNSGNSSQLNKSGFLELLLNEFKDAFLNQKHELHNSLTQLFEEISFTMITPQSLKLYFSLIKETKSPNNFLLALGKMCQKKFIPNNYIEFNYNNTYNGNQQTGKINLKNIIDQSFFQTNGYSFSIWFNIKSFGNLQNNDFIKIIKLKLNENNHLHFSINQNGSINIKLKNDQIIELNFSNINIISKKWYHLILNQKAGSKVKNYSSELFCYLNGILIEKKDFYYPMFNNNNKLSIKFGGWEKDQDNDNLIWQFTNPTLFSQQLADEQIFVLYALGFNYDYYLDNKTLSGFLLHEEIINNPKYINFFHNHLGLISNWKRQPTEFLKKKNIFSFIVRKSLIKVKLSKREIQENNSKPLTDQLRITNEYYNKKFENPNNCYCNYYKNHFFKQSLQSIGGINCLLFLLAQSLNRMDEDYQYNTLHLIKHYMINQPPKILIREKTVFELLSVIFANENWKMTPKMFKLIFSFTGINIIKYSSKVQKIELEGFLTNMPALFELLFNWKIWGRQSLEYQLNIFNIIYKLISQKYANQQLNISQLQKSQFLLKMFQFLKEHPTIHFKIIQRIINIFNTLDQTTEGLLKILNFLIETQYLNFDKQENSDQRKSSNIDRFKKKRASRRSGTKSTTLEFTNSIYNDPIQKNRILFINYLSDIIQNNQTKQFVLDFILECDSENLVSILRHPSNSIRTSILNLIRSCLFSIKFINKFQERHVFNLIGNFLSYFEINNEILDFLFLLTKKCYQIVPIKILIAKSTHFGFKTQVLDRLLDLFKNSNGVEKFKFIQNGLIDLLCEIILSETQDEKNSLNKSSQLKRNINLNQLEKNNGRGKGKKNKTQKYKDHSGIIQKARYFLIDIGKFSINFDQGISKVFRQIVKSVNKLEKDLGGETIIYYQQSVLIGIFKTIEKTTKKLKDKLDQNRIFRDNVRDFAKFLYRIILYWVLDCQKSTEKNIYNNFPTKKNTLFFNQIFNFFINLQKVEVFIFVKDILIKIILLFLLNKLQNNSIQFLCLNLLNDNTGLLDYILTKDRFAALLKYNLCSNILFYQEMEQNNKKRKSKEKEKEIINKEEIKFNNFSEELIKDIFERTKKKFLEKIFKKDFQNQIKKTHQQNKKNYNTWHEKTNTRYKKMIRFLTVSSLVYRTESNTEFLKPPPDLSEVQLNSIIEKYNTLIEKQKDNEKRNRLNKLTNNYRIIKLWQIIIKQMTNERAVWFKQPKLILYLKDPTEGPMRVRKRLKKKFLYNDDLINNYLKKFDFLNKKNDQKEIKKFNNQLIEENANFKQISTNNFSNLMKIYNKKKRKRKKGEEKKTGKKGKKGRGDDENVLINYQELIKKVCYKDFNYFDIIKDINKSTKNGKRKYIKFNIQICDGNSKSFDNNNLNRKGEIIFGKQSFHLLLNDNKKYKAFNYILIREIYTQRYFFKDLALEIMLTNGQTLFLIFNKREHRDETFKILKAQDLPNISQLLGKHFDKFLPLRKCIQLWKSRKISNFQYLMWLNTLASRTFNDLNQYPIFPYLVSEYNHPKLDFANKNDFRNLNFLMGCLNSKRKEQYLENYENLVKKTQENKEKEKKKSGKRREIIPYHYPNFSSNYQTVLYYLMRIEPFYSKLTGMKKKKDNEGMFLSIKKSYDQSSKLILNDIKELIPEYFYFPEMFININGFHFGTQNNHFINDVKLPKWANNDIRLFIKKQREILESETVSQNLNSWIDHIFGYKLFGGNAKESVNIYHPNCYQKESEKGDYNDKDDGEDESGGEDESDDKEEGGKEMEKEIEKEMEKGMQKEEMRRRREIKVKGQIPVQLFQNAHPTRKTAGPRIKNVGVTVISEEMEETKDMWEKKPNNRFKKQIFINPQELEYSEYSTFNGEIDKLIVLSEKNVILPLSKNQQILRLKHRDVMLNWSKYDSNLIISQYETNQIQFIKSNRFKRPIRHCILHNNGFNFIICSVGNCLVVYQPAITQNGIEDLVEKRVLFGHDQKITCLTEMSEYQMIASGSKDGTCILWDTNKWKPITSLSNHEGSISVIESSKISGDILTFTHNKKNDENILRLWNVNGFLLKTIKLENGDNGFVHSALFTSGMEGIDRNVIILGMKNGLISFYDAFDLSFITNLKSQNNVPITSLATSLNSKRLFSAEKNGLIHVWERKNTEK</sequence>
<dbReference type="SUPFAM" id="SSF49899">
    <property type="entry name" value="Concanavalin A-like lectins/glucanases"/>
    <property type="match status" value="1"/>
</dbReference>
<dbReference type="PANTHER" id="PTHR13743:SF86">
    <property type="entry name" value="LYSOSOMAL-TRAFFICKING REGULATOR"/>
    <property type="match status" value="1"/>
</dbReference>
<feature type="compositionally biased region" description="Basic and acidic residues" evidence="4">
    <location>
        <begin position="598"/>
        <end position="607"/>
    </location>
</feature>
<feature type="region of interest" description="Disordered" evidence="4">
    <location>
        <begin position="533"/>
        <end position="557"/>
    </location>
</feature>
<dbReference type="InterPro" id="IPR015943">
    <property type="entry name" value="WD40/YVTN_repeat-like_dom_sf"/>
</dbReference>
<dbReference type="SMART" id="SM00320">
    <property type="entry name" value="WD40"/>
    <property type="match status" value="4"/>
</dbReference>
<feature type="region of interest" description="Disordered" evidence="4">
    <location>
        <begin position="1919"/>
        <end position="1939"/>
    </location>
</feature>
<dbReference type="PROSITE" id="PS50197">
    <property type="entry name" value="BEACH"/>
    <property type="match status" value="1"/>
</dbReference>
<dbReference type="Gene3D" id="2.30.29.30">
    <property type="entry name" value="Pleckstrin-homology domain (PH domain)/Phosphotyrosine-binding domain (PTB)"/>
    <property type="match status" value="1"/>
</dbReference>
<dbReference type="CDD" id="cd06071">
    <property type="entry name" value="Beach"/>
    <property type="match status" value="1"/>
</dbReference>
<dbReference type="SUPFAM" id="SSF81837">
    <property type="entry name" value="BEACH domain"/>
    <property type="match status" value="1"/>
</dbReference>
<feature type="region of interest" description="Disordered" evidence="4">
    <location>
        <begin position="344"/>
        <end position="375"/>
    </location>
</feature>
<feature type="compositionally biased region" description="Acidic residues" evidence="4">
    <location>
        <begin position="2365"/>
        <end position="2381"/>
    </location>
</feature>
<dbReference type="Pfam" id="PF00400">
    <property type="entry name" value="WD40"/>
    <property type="match status" value="1"/>
</dbReference>
<accession>A0ABQ8YJ77</accession>
<dbReference type="Pfam" id="PF02138">
    <property type="entry name" value="Beach"/>
    <property type="match status" value="1"/>
</dbReference>
<reference evidence="7" key="1">
    <citation type="submission" date="2022-08" db="EMBL/GenBank/DDBJ databases">
        <title>Novel sulfate-reducing endosymbionts in the free-living metamonad Anaeramoeba.</title>
        <authorList>
            <person name="Jerlstrom-Hultqvist J."/>
            <person name="Cepicka I."/>
            <person name="Gallot-Lavallee L."/>
            <person name="Salas-Leiva D."/>
            <person name="Curtis B.A."/>
            <person name="Zahonova K."/>
            <person name="Pipaliya S."/>
            <person name="Dacks J."/>
            <person name="Roger A.J."/>
        </authorList>
    </citation>
    <scope>NUCLEOTIDE SEQUENCE</scope>
    <source>
        <strain evidence="7">Schooner1</strain>
    </source>
</reference>
<feature type="region of interest" description="Disordered" evidence="4">
    <location>
        <begin position="1230"/>
        <end position="1250"/>
    </location>
</feature>
<evidence type="ECO:0000256" key="1">
    <source>
        <dbReference type="ARBA" id="ARBA00022574"/>
    </source>
</evidence>
<feature type="domain" description="BEACH" evidence="5">
    <location>
        <begin position="2088"/>
        <end position="2428"/>
    </location>
</feature>
<feature type="region of interest" description="Disordered" evidence="4">
    <location>
        <begin position="588"/>
        <end position="607"/>
    </location>
</feature>
<dbReference type="PANTHER" id="PTHR13743">
    <property type="entry name" value="BEIGE/BEACH-RELATED"/>
    <property type="match status" value="1"/>
</dbReference>
<comment type="caution">
    <text evidence="7">The sequence shown here is derived from an EMBL/GenBank/DDBJ whole genome shotgun (WGS) entry which is preliminary data.</text>
</comment>
<dbReference type="PROSITE" id="PS51783">
    <property type="entry name" value="PH_BEACH"/>
    <property type="match status" value="1"/>
</dbReference>
<dbReference type="SMART" id="SM01026">
    <property type="entry name" value="Beach"/>
    <property type="match status" value="1"/>
</dbReference>
<evidence type="ECO:0000256" key="3">
    <source>
        <dbReference type="SAM" id="Coils"/>
    </source>
</evidence>
<gene>
    <name evidence="7" type="ORF">M0813_21130</name>
</gene>
<feature type="region of interest" description="Disordered" evidence="4">
    <location>
        <begin position="54"/>
        <end position="79"/>
    </location>
</feature>
<keyword evidence="3" id="KW-0175">Coiled coil</keyword>
<keyword evidence="1 2" id="KW-0853">WD repeat</keyword>